<proteinExistence type="inferred from homology"/>
<keyword evidence="13" id="KW-1185">Reference proteome</keyword>
<evidence type="ECO:0000256" key="8">
    <source>
        <dbReference type="ARBA" id="ARBA00022989"/>
    </source>
</evidence>
<sequence>MATAFATDARTRAADKLYRRRRVVNVIALALACAAAVFGLAFLGWILWTLLVKGLGGVNLDLFIRDQPPPMEAGGLRNAIFGSIAMCTMGLLIGTPLGIAAGTWLAEYGNKRKFGTVVRFVNDILLSAPSIVLGLFVYAVFVAKPTPDSNALLGFSALSGAIALAFIVLPVVVRTTDEMLRLVPGQMREAALSLGVPQWKVIVQVLYKSALPGIVTGVLLALARISGETAPLLFTAFGNSFWTVDVTGPMAAVSIVMFNFAGKGYENWEHIAWAGALVLTAFVLLVSLVARALLLRNKISHD</sequence>
<evidence type="ECO:0000313" key="12">
    <source>
        <dbReference type="EMBL" id="UNP27850.1"/>
    </source>
</evidence>
<evidence type="ECO:0000259" key="11">
    <source>
        <dbReference type="PROSITE" id="PS50928"/>
    </source>
</evidence>
<feature type="transmembrane region" description="Helical" evidence="10">
    <location>
        <begin position="232"/>
        <end position="258"/>
    </location>
</feature>
<dbReference type="SUPFAM" id="SSF161098">
    <property type="entry name" value="MetI-like"/>
    <property type="match status" value="1"/>
</dbReference>
<dbReference type="InterPro" id="IPR035906">
    <property type="entry name" value="MetI-like_sf"/>
</dbReference>
<accession>A0ABY3X7B6</accession>
<evidence type="ECO:0000256" key="5">
    <source>
        <dbReference type="ARBA" id="ARBA00022475"/>
    </source>
</evidence>
<protein>
    <recommendedName>
        <fullName evidence="3 10">Phosphate transport system permease protein PstA</fullName>
    </recommendedName>
</protein>
<name>A0ABY3X7B6_9GAMM</name>
<feature type="transmembrane region" description="Helical" evidence="10">
    <location>
        <begin position="270"/>
        <end position="294"/>
    </location>
</feature>
<feature type="transmembrane region" description="Helical" evidence="10">
    <location>
        <begin position="79"/>
        <end position="105"/>
    </location>
</feature>
<evidence type="ECO:0000256" key="4">
    <source>
        <dbReference type="ARBA" id="ARBA00022448"/>
    </source>
</evidence>
<dbReference type="InterPro" id="IPR000515">
    <property type="entry name" value="MetI-like"/>
</dbReference>
<gene>
    <name evidence="12" type="primary">pstA</name>
    <name evidence="12" type="ORF">MOV92_15185</name>
</gene>
<evidence type="ECO:0000256" key="1">
    <source>
        <dbReference type="ARBA" id="ARBA00004651"/>
    </source>
</evidence>
<dbReference type="EMBL" id="CP093547">
    <property type="protein sequence ID" value="UNP27850.1"/>
    <property type="molecule type" value="Genomic_DNA"/>
</dbReference>
<keyword evidence="4" id="KW-0813">Transport</keyword>
<dbReference type="RefSeq" id="WP_057943519.1">
    <property type="nucleotide sequence ID" value="NZ_CP011131.1"/>
</dbReference>
<evidence type="ECO:0000256" key="2">
    <source>
        <dbReference type="ARBA" id="ARBA00007069"/>
    </source>
</evidence>
<evidence type="ECO:0000256" key="6">
    <source>
        <dbReference type="ARBA" id="ARBA00022592"/>
    </source>
</evidence>
<feature type="transmembrane region" description="Helical" evidence="10">
    <location>
        <begin position="117"/>
        <end position="141"/>
    </location>
</feature>
<dbReference type="InterPro" id="IPR051408">
    <property type="entry name" value="Phosphate_transprt_permease"/>
</dbReference>
<organism evidence="12 13">
    <name type="scientific">Lysobacter gummosus</name>
    <dbReference type="NCBI Taxonomy" id="262324"/>
    <lineage>
        <taxon>Bacteria</taxon>
        <taxon>Pseudomonadati</taxon>
        <taxon>Pseudomonadota</taxon>
        <taxon>Gammaproteobacteria</taxon>
        <taxon>Lysobacterales</taxon>
        <taxon>Lysobacteraceae</taxon>
        <taxon>Lysobacter</taxon>
    </lineage>
</organism>
<evidence type="ECO:0000256" key="10">
    <source>
        <dbReference type="RuleBase" id="RU363043"/>
    </source>
</evidence>
<feature type="transmembrane region" description="Helical" evidence="10">
    <location>
        <begin position="26"/>
        <end position="48"/>
    </location>
</feature>
<comment type="similarity">
    <text evidence="2 10">Belongs to the binding-protein-dependent transport system permease family. CysTW subfamily.</text>
</comment>
<dbReference type="Proteomes" id="UP000829194">
    <property type="component" value="Chromosome"/>
</dbReference>
<dbReference type="NCBIfam" id="TIGR00974">
    <property type="entry name" value="3a0107s02c"/>
    <property type="match status" value="1"/>
</dbReference>
<keyword evidence="6" id="KW-0592">Phosphate transport</keyword>
<dbReference type="CDD" id="cd06261">
    <property type="entry name" value="TM_PBP2"/>
    <property type="match status" value="1"/>
</dbReference>
<evidence type="ECO:0000313" key="13">
    <source>
        <dbReference type="Proteomes" id="UP000829194"/>
    </source>
</evidence>
<comment type="subcellular location">
    <subcellularLocation>
        <location evidence="10">Cell inner membrane</location>
        <topology evidence="10">Multi-pass membrane protein</topology>
    </subcellularLocation>
    <subcellularLocation>
        <location evidence="1">Cell membrane</location>
        <topology evidence="1">Multi-pass membrane protein</topology>
    </subcellularLocation>
</comment>
<evidence type="ECO:0000256" key="3">
    <source>
        <dbReference type="ARBA" id="ARBA00016864"/>
    </source>
</evidence>
<keyword evidence="9 10" id="KW-0472">Membrane</keyword>
<dbReference type="PANTHER" id="PTHR42922">
    <property type="entry name" value="PHOSPHATE TRANSPORT SYSTEM PERMEASE PROTEIN PSTA"/>
    <property type="match status" value="1"/>
</dbReference>
<reference evidence="12 13" key="1">
    <citation type="submission" date="2022-03" db="EMBL/GenBank/DDBJ databases">
        <title>Complete genome sequence of Lysobacter capsici VKM B-2533 and Lysobacter gummosus 10.1.1, promising sources of lytic agents.</title>
        <authorList>
            <person name="Tarlachkov S.V."/>
            <person name="Kudryakova I.V."/>
            <person name="Afoshin A.S."/>
            <person name="Leontyevskaya E.A."/>
            <person name="Leontyevskaya N.V."/>
        </authorList>
    </citation>
    <scope>NUCLEOTIDE SEQUENCE [LARGE SCALE GENOMIC DNA]</scope>
    <source>
        <strain evidence="12 13">10.1.1</strain>
    </source>
</reference>
<keyword evidence="8 10" id="KW-1133">Transmembrane helix</keyword>
<keyword evidence="5 10" id="KW-1003">Cell membrane</keyword>
<evidence type="ECO:0000256" key="7">
    <source>
        <dbReference type="ARBA" id="ARBA00022692"/>
    </source>
</evidence>
<dbReference type="PANTHER" id="PTHR42922:SF1">
    <property type="entry name" value="PHOSPHATE TRANSPORT SYSTEM PERMEASE PROTEIN PSTA"/>
    <property type="match status" value="1"/>
</dbReference>
<feature type="domain" description="ABC transmembrane type-1" evidence="11">
    <location>
        <begin position="80"/>
        <end position="290"/>
    </location>
</feature>
<dbReference type="Pfam" id="PF00528">
    <property type="entry name" value="BPD_transp_1"/>
    <property type="match status" value="1"/>
</dbReference>
<dbReference type="InterPro" id="IPR005672">
    <property type="entry name" value="Phosphate_PstA"/>
</dbReference>
<evidence type="ECO:0000256" key="9">
    <source>
        <dbReference type="ARBA" id="ARBA00023136"/>
    </source>
</evidence>
<feature type="transmembrane region" description="Helical" evidence="10">
    <location>
        <begin position="153"/>
        <end position="173"/>
    </location>
</feature>
<keyword evidence="7 10" id="KW-0812">Transmembrane</keyword>
<dbReference type="PROSITE" id="PS50928">
    <property type="entry name" value="ABC_TM1"/>
    <property type="match status" value="1"/>
</dbReference>
<dbReference type="Gene3D" id="1.10.3720.10">
    <property type="entry name" value="MetI-like"/>
    <property type="match status" value="1"/>
</dbReference>